<sequence length="527" mass="59299">MASVAQQIPSIILEKVIDYALYATGTAESPYHHCICFPYRHAVLLLGVCRWWRSLVLGTVYCEVYWCNDPECSLCAGCRRNGCSSLRTFADALGSGHLVFARTAKIHCRIEDIASGAAIDTLRNAAFAGLAVPGVRSLEFHFSSITDRSKFILLNETAPAVLFCDEIRRMFPGAHSVAVSDLAFQYWHYHEAFIKRLLSGLFAGIPSVHTIGAYPALDKVLSVNPTSIRSLSVGGVWPTEPKIELIRRHSETLEYLCVSDDTPEAFRDILVRHDGRPIEYPRVRTLILDLDTLMYTRKQVVYQSPEGTPFPSLQHLVCIPEYPFANDILFRGNEDRLEVVRIHVTPPVIRALTRDGIARIGRFPALHFAEVTMLDTDSDDYMQLDPDGYDSDDSDSSFISAYHYEGYESDMAQLIFSMGQNARIIKSTNYFTDFSSVQLRYSDIGRYIKVLDMRFIGFTLGQQLELIKHLTCLTHFGASLTLSATIWVSYPACCLISKHIMTSSTRLLRVLSRYSVIFPVSRTSGHI</sequence>
<dbReference type="AlphaFoldDB" id="A0A1Y1WP86"/>
<organism evidence="1 2">
    <name type="scientific">Linderina pennispora</name>
    <dbReference type="NCBI Taxonomy" id="61395"/>
    <lineage>
        <taxon>Eukaryota</taxon>
        <taxon>Fungi</taxon>
        <taxon>Fungi incertae sedis</taxon>
        <taxon>Zoopagomycota</taxon>
        <taxon>Kickxellomycotina</taxon>
        <taxon>Kickxellomycetes</taxon>
        <taxon>Kickxellales</taxon>
        <taxon>Kickxellaceae</taxon>
        <taxon>Linderina</taxon>
    </lineage>
</organism>
<dbReference type="OrthoDB" id="5527805at2759"/>
<dbReference type="EMBL" id="MCFD01000001">
    <property type="protein sequence ID" value="ORX74944.1"/>
    <property type="molecule type" value="Genomic_DNA"/>
</dbReference>
<name>A0A1Y1WP86_9FUNG</name>
<keyword evidence="2" id="KW-1185">Reference proteome</keyword>
<comment type="caution">
    <text evidence="1">The sequence shown here is derived from an EMBL/GenBank/DDBJ whole genome shotgun (WGS) entry which is preliminary data.</text>
</comment>
<dbReference type="GeneID" id="63803003"/>
<dbReference type="Proteomes" id="UP000193922">
    <property type="component" value="Unassembled WGS sequence"/>
</dbReference>
<reference evidence="1 2" key="1">
    <citation type="submission" date="2016-07" db="EMBL/GenBank/DDBJ databases">
        <title>Pervasive Adenine N6-methylation of Active Genes in Fungi.</title>
        <authorList>
            <consortium name="DOE Joint Genome Institute"/>
            <person name="Mondo S.J."/>
            <person name="Dannebaum R.O."/>
            <person name="Kuo R.C."/>
            <person name="Labutti K."/>
            <person name="Haridas S."/>
            <person name="Kuo A."/>
            <person name="Salamov A."/>
            <person name="Ahrendt S.R."/>
            <person name="Lipzen A."/>
            <person name="Sullivan W."/>
            <person name="Andreopoulos W.B."/>
            <person name="Clum A."/>
            <person name="Lindquist E."/>
            <person name="Daum C."/>
            <person name="Ramamoorthy G.K."/>
            <person name="Gryganskyi A."/>
            <person name="Culley D."/>
            <person name="Magnuson J.K."/>
            <person name="James T.Y."/>
            <person name="O'Malley M.A."/>
            <person name="Stajich J.E."/>
            <person name="Spatafora J.W."/>
            <person name="Visel A."/>
            <person name="Grigoriev I.V."/>
        </authorList>
    </citation>
    <scope>NUCLEOTIDE SEQUENCE [LARGE SCALE GENOMIC DNA]</scope>
    <source>
        <strain evidence="1 2">ATCC 12442</strain>
    </source>
</reference>
<accession>A0A1Y1WP86</accession>
<evidence type="ECO:0000313" key="2">
    <source>
        <dbReference type="Proteomes" id="UP000193922"/>
    </source>
</evidence>
<proteinExistence type="predicted"/>
<gene>
    <name evidence="1" type="ORF">DL89DRAFT_264736</name>
</gene>
<evidence type="ECO:0000313" key="1">
    <source>
        <dbReference type="EMBL" id="ORX74944.1"/>
    </source>
</evidence>
<dbReference type="RefSeq" id="XP_040748155.1">
    <property type="nucleotide sequence ID" value="XM_040886355.1"/>
</dbReference>
<protein>
    <submittedName>
        <fullName evidence="1">Uncharacterized protein</fullName>
    </submittedName>
</protein>